<dbReference type="PANTHER" id="PTHR30244">
    <property type="entry name" value="TRANSAMINASE"/>
    <property type="match status" value="1"/>
</dbReference>
<sequence>MTNSATVTSVPFVDLHAQYLTIKDEIDSAISDVIRNSAFVRSGHVDVFEDAFAKAIGTKHCISCANGTDALFVAYKALRLQEGDEVITAAHSWISTSETISLAGGKVVFCDTDDSFCIDPGKIESLVTPRTRGIVPVHLYGHACEMDRIMAIAKKHNLWVVEDCAQSHLSTFAGQTVGTFGNAATFSFYPGKNLGAMGDAGAIVTNDDQLTQWSELFARHGGKGSHAIEGINSRLDGLQAAILNAKLPRLQRWTDARRSVAKEYDRQLDGVGDLILPRRFDDREHVYHLYVIRTDRRDALRDHLRESGVSTVINYPIALPFLPAYERFGHQPEDFPNAFRNQSQILSLPVFPEMTGEQITRVTSAVKSFFDGV</sequence>
<dbReference type="SUPFAM" id="SSF53383">
    <property type="entry name" value="PLP-dependent transferases"/>
    <property type="match status" value="1"/>
</dbReference>
<protein>
    <submittedName>
        <fullName evidence="6">Pleiotropic regulatory protein DegT</fullName>
    </submittedName>
</protein>
<dbReference type="GO" id="GO:0008483">
    <property type="term" value="F:transaminase activity"/>
    <property type="evidence" value="ECO:0007669"/>
    <property type="project" value="TreeGrafter"/>
</dbReference>
<comment type="similarity">
    <text evidence="2 5">Belongs to the DegT/DnrJ/EryC1 family.</text>
</comment>
<dbReference type="CDD" id="cd00616">
    <property type="entry name" value="AHBA_syn"/>
    <property type="match status" value="1"/>
</dbReference>
<dbReference type="AlphaFoldDB" id="M5RZX1"/>
<feature type="modified residue" description="N6-(pyridoxal phosphate)lysine" evidence="4">
    <location>
        <position position="192"/>
    </location>
</feature>
<dbReference type="InterPro" id="IPR015421">
    <property type="entry name" value="PyrdxlP-dep_Trfase_major"/>
</dbReference>
<dbReference type="STRING" id="1263868.RESH_04633"/>
<organism evidence="6 7">
    <name type="scientific">Rhodopirellula europaea SH398</name>
    <dbReference type="NCBI Taxonomy" id="1263868"/>
    <lineage>
        <taxon>Bacteria</taxon>
        <taxon>Pseudomonadati</taxon>
        <taxon>Planctomycetota</taxon>
        <taxon>Planctomycetia</taxon>
        <taxon>Pirellulales</taxon>
        <taxon>Pirellulaceae</taxon>
        <taxon>Rhodopirellula</taxon>
    </lineage>
</organism>
<comment type="caution">
    <text evidence="6">The sequence shown here is derived from an EMBL/GenBank/DDBJ whole genome shotgun (WGS) entry which is preliminary data.</text>
</comment>
<dbReference type="InterPro" id="IPR015422">
    <property type="entry name" value="PyrdxlP-dep_Trfase_small"/>
</dbReference>
<dbReference type="GO" id="GO:0030170">
    <property type="term" value="F:pyridoxal phosphate binding"/>
    <property type="evidence" value="ECO:0007669"/>
    <property type="project" value="TreeGrafter"/>
</dbReference>
<evidence type="ECO:0000313" key="7">
    <source>
        <dbReference type="Proteomes" id="UP000011996"/>
    </source>
</evidence>
<reference evidence="6 7" key="1">
    <citation type="journal article" date="2013" name="Mar. Genomics">
        <title>Expression of sulfatases in Rhodopirellula baltica and the diversity of sulfatases in the genus Rhodopirellula.</title>
        <authorList>
            <person name="Wegner C.E."/>
            <person name="Richter-Heitmann T."/>
            <person name="Klindworth A."/>
            <person name="Klockow C."/>
            <person name="Richter M."/>
            <person name="Achstetter T."/>
            <person name="Glockner F.O."/>
            <person name="Harder J."/>
        </authorList>
    </citation>
    <scope>NUCLEOTIDE SEQUENCE [LARGE SCALE GENOMIC DNA]</scope>
    <source>
        <strain evidence="6 7">SH398</strain>
    </source>
</reference>
<dbReference type="InterPro" id="IPR015424">
    <property type="entry name" value="PyrdxlP-dep_Trfase"/>
</dbReference>
<evidence type="ECO:0000256" key="5">
    <source>
        <dbReference type="RuleBase" id="RU004508"/>
    </source>
</evidence>
<dbReference type="EMBL" id="ANOF01000150">
    <property type="protein sequence ID" value="EMI24761.1"/>
    <property type="molecule type" value="Genomic_DNA"/>
</dbReference>
<dbReference type="Gene3D" id="3.90.1150.10">
    <property type="entry name" value="Aspartate Aminotransferase, domain 1"/>
    <property type="match status" value="1"/>
</dbReference>
<proteinExistence type="inferred from homology"/>
<dbReference type="PANTHER" id="PTHR30244:SF36">
    <property type="entry name" value="3-OXO-GLUCOSE-6-PHOSPHATE:GLUTAMATE AMINOTRANSFERASE"/>
    <property type="match status" value="1"/>
</dbReference>
<dbReference type="InterPro" id="IPR000653">
    <property type="entry name" value="DegT/StrS_aminotransferase"/>
</dbReference>
<evidence type="ECO:0000256" key="1">
    <source>
        <dbReference type="ARBA" id="ARBA00022898"/>
    </source>
</evidence>
<gene>
    <name evidence="6" type="ORF">RESH_04633</name>
</gene>
<dbReference type="Pfam" id="PF01041">
    <property type="entry name" value="DegT_DnrJ_EryC1"/>
    <property type="match status" value="1"/>
</dbReference>
<accession>M5RZX1</accession>
<feature type="active site" description="Proton acceptor" evidence="3">
    <location>
        <position position="192"/>
    </location>
</feature>
<evidence type="ECO:0000256" key="2">
    <source>
        <dbReference type="ARBA" id="ARBA00037999"/>
    </source>
</evidence>
<evidence type="ECO:0000313" key="6">
    <source>
        <dbReference type="EMBL" id="EMI24761.1"/>
    </source>
</evidence>
<dbReference type="PATRIC" id="fig|1263868.3.peg.5023"/>
<dbReference type="PIRSF" id="PIRSF000390">
    <property type="entry name" value="PLP_StrS"/>
    <property type="match status" value="1"/>
</dbReference>
<dbReference type="OrthoDB" id="9810913at2"/>
<dbReference type="RefSeq" id="WP_008670039.1">
    <property type="nucleotide sequence ID" value="NZ_ANOF01000150.1"/>
</dbReference>
<dbReference type="Proteomes" id="UP000011996">
    <property type="component" value="Unassembled WGS sequence"/>
</dbReference>
<dbReference type="Gene3D" id="3.40.640.10">
    <property type="entry name" value="Type I PLP-dependent aspartate aminotransferase-like (Major domain)"/>
    <property type="match status" value="1"/>
</dbReference>
<dbReference type="GO" id="GO:0000271">
    <property type="term" value="P:polysaccharide biosynthetic process"/>
    <property type="evidence" value="ECO:0007669"/>
    <property type="project" value="TreeGrafter"/>
</dbReference>
<evidence type="ECO:0000256" key="4">
    <source>
        <dbReference type="PIRSR" id="PIRSR000390-2"/>
    </source>
</evidence>
<name>M5RZX1_9BACT</name>
<keyword evidence="1 4" id="KW-0663">Pyridoxal phosphate</keyword>
<evidence type="ECO:0000256" key="3">
    <source>
        <dbReference type="PIRSR" id="PIRSR000390-1"/>
    </source>
</evidence>